<feature type="binding site" evidence="7">
    <location>
        <position position="638"/>
    </location>
    <ligand>
        <name>deamido-NAD(+)</name>
        <dbReference type="ChEBI" id="CHEBI:58437"/>
        <note>ligand shared between two neighboring subunits</note>
    </ligand>
</feature>
<evidence type="ECO:0000256" key="5">
    <source>
        <dbReference type="ARBA" id="ARBA00022840"/>
    </source>
</evidence>
<accession>A0ABU5EEA1</accession>
<comment type="caution">
    <text evidence="12">The sequence shown here is derived from an EMBL/GenBank/DDBJ whole genome shotgun (WGS) entry which is preliminary data.</text>
</comment>
<feature type="binding site" evidence="7">
    <location>
        <position position="461"/>
    </location>
    <ligand>
        <name>deamido-NAD(+)</name>
        <dbReference type="ChEBI" id="CHEBI:58437"/>
        <note>ligand shared between two neighboring subunits</note>
    </ligand>
</feature>
<name>A0ABU5EEA1_9PROT</name>
<feature type="binding site" evidence="7">
    <location>
        <position position="217"/>
    </location>
    <ligand>
        <name>L-glutamine</name>
        <dbReference type="ChEBI" id="CHEBI:58359"/>
    </ligand>
</feature>
<dbReference type="Proteomes" id="UP001279642">
    <property type="component" value="Unassembled WGS sequence"/>
</dbReference>
<dbReference type="Pfam" id="PF00795">
    <property type="entry name" value="CN_hydrolase"/>
    <property type="match status" value="1"/>
</dbReference>
<feature type="binding site" evidence="7">
    <location>
        <position position="211"/>
    </location>
    <ligand>
        <name>L-glutamine</name>
        <dbReference type="ChEBI" id="CHEBI:58359"/>
    </ligand>
</feature>
<evidence type="ECO:0000259" key="11">
    <source>
        <dbReference type="PROSITE" id="PS50263"/>
    </source>
</evidence>
<feature type="active site" description="Nucleophile; for glutaminase activity" evidence="7">
    <location>
        <position position="184"/>
    </location>
</feature>
<keyword evidence="13" id="KW-1185">Reference proteome</keyword>
<dbReference type="Pfam" id="PF02540">
    <property type="entry name" value="NAD_synthase"/>
    <property type="match status" value="1"/>
</dbReference>
<dbReference type="PANTHER" id="PTHR23090">
    <property type="entry name" value="NH 3 /GLUTAMINE-DEPENDENT NAD + SYNTHETASE"/>
    <property type="match status" value="1"/>
</dbReference>
<evidence type="ECO:0000256" key="9">
    <source>
        <dbReference type="RuleBase" id="RU003811"/>
    </source>
</evidence>
<evidence type="ECO:0000256" key="3">
    <source>
        <dbReference type="ARBA" id="ARBA00022598"/>
    </source>
</evidence>
<keyword evidence="6 7" id="KW-0520">NAD</keyword>
<feature type="domain" description="CN hydrolase" evidence="11">
    <location>
        <begin position="19"/>
        <end position="284"/>
    </location>
</feature>
<protein>
    <recommendedName>
        <fullName evidence="7 8">Glutamine-dependent NAD(+) synthetase</fullName>
        <ecNumber evidence="7 8">6.3.5.1</ecNumber>
    </recommendedName>
    <alternativeName>
        <fullName evidence="7 8">NAD(+) synthase [glutamine-hydrolyzing]</fullName>
    </alternativeName>
</protein>
<comment type="catalytic activity">
    <reaction evidence="7 8">
        <text>deamido-NAD(+) + L-glutamine + ATP + H2O = L-glutamate + AMP + diphosphate + NAD(+) + H(+)</text>
        <dbReference type="Rhea" id="RHEA:24384"/>
        <dbReference type="ChEBI" id="CHEBI:15377"/>
        <dbReference type="ChEBI" id="CHEBI:15378"/>
        <dbReference type="ChEBI" id="CHEBI:29985"/>
        <dbReference type="ChEBI" id="CHEBI:30616"/>
        <dbReference type="ChEBI" id="CHEBI:33019"/>
        <dbReference type="ChEBI" id="CHEBI:57540"/>
        <dbReference type="ChEBI" id="CHEBI:58359"/>
        <dbReference type="ChEBI" id="CHEBI:58437"/>
        <dbReference type="ChEBI" id="CHEBI:456215"/>
        <dbReference type="EC" id="6.3.5.1"/>
    </reaction>
</comment>
<dbReference type="InterPro" id="IPR014445">
    <property type="entry name" value="Gln-dep_NAD_synthase"/>
</dbReference>
<proteinExistence type="inferred from homology"/>
<dbReference type="InterPro" id="IPR003694">
    <property type="entry name" value="NAD_synthase"/>
</dbReference>
<dbReference type="PANTHER" id="PTHR23090:SF9">
    <property type="entry name" value="GLUTAMINE-DEPENDENT NAD(+) SYNTHETASE"/>
    <property type="match status" value="1"/>
</dbReference>
<comment type="pathway">
    <text evidence="1 7 8">Cofactor biosynthesis; NAD(+) biosynthesis; NAD(+) from deamido-NAD(+) (L-Gln route): step 1/1.</text>
</comment>
<reference evidence="12 13" key="1">
    <citation type="journal article" date="2016" name="Antonie Van Leeuwenhoek">
        <title>Dongia soli sp. nov., isolated from soil from Dokdo, Korea.</title>
        <authorList>
            <person name="Kim D.U."/>
            <person name="Lee H."/>
            <person name="Kim H."/>
            <person name="Kim S.G."/>
            <person name="Ka J.O."/>
        </authorList>
    </citation>
    <scope>NUCLEOTIDE SEQUENCE [LARGE SCALE GENOMIC DNA]</scope>
    <source>
        <strain evidence="12 13">D78</strain>
    </source>
</reference>
<dbReference type="CDD" id="cd07570">
    <property type="entry name" value="GAT_Gln-NAD-synth"/>
    <property type="match status" value="1"/>
</dbReference>
<dbReference type="SUPFAM" id="SSF56317">
    <property type="entry name" value="Carbon-nitrogen hydrolase"/>
    <property type="match status" value="1"/>
</dbReference>
<comment type="similarity">
    <text evidence="9">Belongs to the NAD synthetase family.</text>
</comment>
<dbReference type="Gene3D" id="3.40.50.620">
    <property type="entry name" value="HUPs"/>
    <property type="match status" value="1"/>
</dbReference>
<dbReference type="EC" id="6.3.5.1" evidence="7 8"/>
<dbReference type="Gene3D" id="3.60.110.10">
    <property type="entry name" value="Carbon-nitrogen hydrolase"/>
    <property type="match status" value="1"/>
</dbReference>
<evidence type="ECO:0000256" key="7">
    <source>
        <dbReference type="HAMAP-Rule" id="MF_02090"/>
    </source>
</evidence>
<evidence type="ECO:0000256" key="6">
    <source>
        <dbReference type="ARBA" id="ARBA00023027"/>
    </source>
</evidence>
<dbReference type="SUPFAM" id="SSF52402">
    <property type="entry name" value="Adenine nucleotide alpha hydrolases-like"/>
    <property type="match status" value="1"/>
</dbReference>
<feature type="binding site" evidence="7">
    <location>
        <begin position="371"/>
        <end position="378"/>
    </location>
    <ligand>
        <name>ATP</name>
        <dbReference type="ChEBI" id="CHEBI:30616"/>
    </ligand>
</feature>
<feature type="binding site" evidence="7">
    <location>
        <position position="134"/>
    </location>
    <ligand>
        <name>L-glutamine</name>
        <dbReference type="ChEBI" id="CHEBI:58359"/>
    </ligand>
</feature>
<evidence type="ECO:0000256" key="1">
    <source>
        <dbReference type="ARBA" id="ARBA00005188"/>
    </source>
</evidence>
<keyword evidence="3 7" id="KW-0436">Ligase</keyword>
<dbReference type="RefSeq" id="WP_320509752.1">
    <property type="nucleotide sequence ID" value="NZ_JAXCLW010000005.1"/>
</dbReference>
<evidence type="ECO:0000256" key="8">
    <source>
        <dbReference type="PIRNR" id="PIRNR006630"/>
    </source>
</evidence>
<comment type="similarity">
    <text evidence="2 7 8">In the C-terminal section; belongs to the NAD synthetase family.</text>
</comment>
<keyword evidence="4 7" id="KW-0547">Nucleotide-binding</keyword>
<organism evidence="12 13">
    <name type="scientific">Dongia soli</name>
    <dbReference type="NCBI Taxonomy" id="600628"/>
    <lineage>
        <taxon>Bacteria</taxon>
        <taxon>Pseudomonadati</taxon>
        <taxon>Pseudomonadota</taxon>
        <taxon>Alphaproteobacteria</taxon>
        <taxon>Rhodospirillales</taxon>
        <taxon>Dongiaceae</taxon>
        <taxon>Dongia</taxon>
    </lineage>
</organism>
<dbReference type="PROSITE" id="PS50263">
    <property type="entry name" value="CN_HYDROLASE"/>
    <property type="match status" value="1"/>
</dbReference>
<dbReference type="InterPro" id="IPR022310">
    <property type="entry name" value="NAD/GMP_synthase"/>
</dbReference>
<comment type="caution">
    <text evidence="7">Lacks conserved residue(s) required for the propagation of feature annotation.</text>
</comment>
<dbReference type="InterPro" id="IPR041856">
    <property type="entry name" value="NAD+_synth_C"/>
</dbReference>
<dbReference type="PIRSF" id="PIRSF006630">
    <property type="entry name" value="NADS_GAT"/>
    <property type="match status" value="1"/>
</dbReference>
<gene>
    <name evidence="7" type="primary">nadE</name>
    <name evidence="12" type="ORF">SMD27_17690</name>
</gene>
<comment type="function">
    <text evidence="7">Catalyzes the ATP-dependent amidation of deamido-NAD to form NAD. Uses L-glutamine as a nitrogen source.</text>
</comment>
<dbReference type="Gene3D" id="1.10.10.1140">
    <property type="entry name" value="Glutamine-dependent NAD+ synthetase, C-terminal domain"/>
    <property type="match status" value="1"/>
</dbReference>
<evidence type="ECO:0000256" key="10">
    <source>
        <dbReference type="SAM" id="MobiDB-lite"/>
    </source>
</evidence>
<evidence type="ECO:0000256" key="2">
    <source>
        <dbReference type="ARBA" id="ARBA00007145"/>
    </source>
</evidence>
<evidence type="ECO:0000256" key="4">
    <source>
        <dbReference type="ARBA" id="ARBA00022741"/>
    </source>
</evidence>
<feature type="active site" description="Proton acceptor; for glutaminase activity" evidence="7">
    <location>
        <position position="59"/>
    </location>
</feature>
<feature type="active site" description="For glutaminase activity" evidence="7">
    <location>
        <position position="128"/>
    </location>
</feature>
<sequence>MSTSRRAESFHSIYTHGFFRVAAATSLVWPGQPDLNANEIVTLSRQASEQQVGLIVFPELSLSGYSIDDLFHQDALLTSVETALLSVVDASKELAPILVIGAPLRIDQRLFNCAVVIYRGEIFGIVPKTYLPSYREFYEKRYFCSAEHAVSTTARLSGTDIPFGRDLIFEVPACPGFAMHVEICEDLWVPVPPSSRAALSGATVLANLSASNVTTGKADYRRLLCASQSGRCVAGYLYAGAGYGESTTDLCWDGHMTIYENGELLAESVRFATGSHWISADLDLAKLCQERLRLTSFHDCAQLEQRPMRRVAVPFTPAKNSWTLQRAISRYPYVPAGVEERAARCREVFEIQVQGLMRRLEGTGIKKALLGISGGIDSTQALLVTTVAFDRLGYPRQDILAYTLPSLATSKRTRSIAWRLMQYLEVGAHEIDITQAASDMLVNIHHPAGEGDAVYDTTFENVQAGERAAYLFRLANFHQGLVVGTSNLSELALGYTTYGVGDHMSHYNVNASVPKTLMRPLVRWAVDEKIFATPVLFVLDAILTAPSSPELIPSQRGKAQNAEAEIGPYELHDFFLYHLSRFGFAPSKIAFLAQQAWAVPNQDAGGDSVQQEPTHDLAAIKHWLEFFLRRFISTSQFKRSAMPNGPKIGSGGSLSPRSDWRAPSDISATAWIDELQNIP</sequence>
<keyword evidence="5 7" id="KW-0067">ATP-binding</keyword>
<dbReference type="GO" id="GO:0008795">
    <property type="term" value="F:NAD+ synthase activity"/>
    <property type="evidence" value="ECO:0007669"/>
    <property type="project" value="UniProtKB-EC"/>
</dbReference>
<dbReference type="NCBIfam" id="TIGR00552">
    <property type="entry name" value="nadE"/>
    <property type="match status" value="1"/>
</dbReference>
<feature type="binding site" evidence="7">
    <location>
        <position position="490"/>
    </location>
    <ligand>
        <name>deamido-NAD(+)</name>
        <dbReference type="ChEBI" id="CHEBI:58437"/>
        <note>ligand shared between two neighboring subunits</note>
    </ligand>
</feature>
<dbReference type="EMBL" id="JAXCLW010000005">
    <property type="protein sequence ID" value="MDY0884680.1"/>
    <property type="molecule type" value="Genomic_DNA"/>
</dbReference>
<dbReference type="InterPro" id="IPR014729">
    <property type="entry name" value="Rossmann-like_a/b/a_fold"/>
</dbReference>
<dbReference type="NCBIfam" id="NF002730">
    <property type="entry name" value="PRK02628.1"/>
    <property type="match status" value="1"/>
</dbReference>
<dbReference type="CDD" id="cd00553">
    <property type="entry name" value="NAD_synthase"/>
    <property type="match status" value="1"/>
</dbReference>
<feature type="binding site" evidence="7">
    <location>
        <position position="485"/>
    </location>
    <ligand>
        <name>ATP</name>
        <dbReference type="ChEBI" id="CHEBI:30616"/>
    </ligand>
</feature>
<evidence type="ECO:0000313" key="13">
    <source>
        <dbReference type="Proteomes" id="UP001279642"/>
    </source>
</evidence>
<evidence type="ECO:0000313" key="12">
    <source>
        <dbReference type="EMBL" id="MDY0884680.1"/>
    </source>
</evidence>
<dbReference type="InterPro" id="IPR036526">
    <property type="entry name" value="C-N_Hydrolase_sf"/>
</dbReference>
<dbReference type="InterPro" id="IPR003010">
    <property type="entry name" value="C-N_Hydrolase"/>
</dbReference>
<feature type="region of interest" description="Disordered" evidence="10">
    <location>
        <begin position="642"/>
        <end position="661"/>
    </location>
</feature>
<dbReference type="HAMAP" id="MF_02090">
    <property type="entry name" value="NadE_glutamine_dep"/>
    <property type="match status" value="1"/>
</dbReference>